<protein>
    <recommendedName>
        <fullName evidence="3">CDP-diacylglycerol--serine O-phosphatidyltransferase</fullName>
    </recommendedName>
</protein>
<dbReference type="GO" id="GO:0016020">
    <property type="term" value="C:membrane"/>
    <property type="evidence" value="ECO:0007669"/>
    <property type="project" value="InterPro"/>
</dbReference>
<feature type="transmembrane region" description="Helical" evidence="1">
    <location>
        <begin position="70"/>
        <end position="90"/>
    </location>
</feature>
<feature type="transmembrane region" description="Helical" evidence="1">
    <location>
        <begin position="137"/>
        <end position="162"/>
    </location>
</feature>
<feature type="transmembrane region" description="Helical" evidence="1">
    <location>
        <begin position="40"/>
        <end position="58"/>
    </location>
</feature>
<evidence type="ECO:0000313" key="2">
    <source>
        <dbReference type="EMBL" id="SVB77796.1"/>
    </source>
</evidence>
<sequence>MTKTTSDFGMQYDSLADVISFGMAPAFLCYAWVLKPFGRIGWMAAFLYLLCAALRLARFNTAKPELQNQYFLGLATPAAAAVIASILIAFEDLLGSRVHPGFMVAIVYILAFLMVSNIKYPTFKKFEFRKRVSFTRFILVILVLYALATIPKIALFVISFGYTMLGPIVGSSFKKNDLNTVSDNIKYP</sequence>
<evidence type="ECO:0000256" key="1">
    <source>
        <dbReference type="SAM" id="Phobius"/>
    </source>
</evidence>
<organism evidence="2">
    <name type="scientific">marine metagenome</name>
    <dbReference type="NCBI Taxonomy" id="408172"/>
    <lineage>
        <taxon>unclassified sequences</taxon>
        <taxon>metagenomes</taxon>
        <taxon>ecological metagenomes</taxon>
    </lineage>
</organism>
<keyword evidence="1" id="KW-0812">Transmembrane</keyword>
<reference evidence="2" key="1">
    <citation type="submission" date="2018-05" db="EMBL/GenBank/DDBJ databases">
        <authorList>
            <person name="Lanie J.A."/>
            <person name="Ng W.-L."/>
            <person name="Kazmierczak K.M."/>
            <person name="Andrzejewski T.M."/>
            <person name="Davidsen T.M."/>
            <person name="Wayne K.J."/>
            <person name="Tettelin H."/>
            <person name="Glass J.I."/>
            <person name="Rusch D."/>
            <person name="Podicherti R."/>
            <person name="Tsui H.-C.T."/>
            <person name="Winkler M.E."/>
        </authorList>
    </citation>
    <scope>NUCLEOTIDE SEQUENCE</scope>
</reference>
<name>A0A382GRN5_9ZZZZ</name>
<dbReference type="EMBL" id="UINC01057049">
    <property type="protein sequence ID" value="SVB77796.1"/>
    <property type="molecule type" value="Genomic_DNA"/>
</dbReference>
<keyword evidence="1" id="KW-0472">Membrane</keyword>
<accession>A0A382GRN5</accession>
<dbReference type="InterPro" id="IPR043130">
    <property type="entry name" value="CDP-OH_PTrfase_TM_dom"/>
</dbReference>
<evidence type="ECO:0008006" key="3">
    <source>
        <dbReference type="Google" id="ProtNLM"/>
    </source>
</evidence>
<dbReference type="GO" id="GO:0016780">
    <property type="term" value="F:phosphotransferase activity, for other substituted phosphate groups"/>
    <property type="evidence" value="ECO:0007669"/>
    <property type="project" value="InterPro"/>
</dbReference>
<keyword evidence="1" id="KW-1133">Transmembrane helix</keyword>
<feature type="transmembrane region" description="Helical" evidence="1">
    <location>
        <begin position="96"/>
        <end position="116"/>
    </location>
</feature>
<proteinExistence type="predicted"/>
<gene>
    <name evidence="2" type="ORF">METZ01_LOCUS230650</name>
</gene>
<feature type="transmembrane region" description="Helical" evidence="1">
    <location>
        <begin position="12"/>
        <end position="34"/>
    </location>
</feature>
<dbReference type="InterPro" id="IPR000462">
    <property type="entry name" value="CDP-OH_P_trans"/>
</dbReference>
<dbReference type="Gene3D" id="1.20.120.1760">
    <property type="match status" value="1"/>
</dbReference>
<dbReference type="AlphaFoldDB" id="A0A382GRN5"/>
<dbReference type="GO" id="GO:0008654">
    <property type="term" value="P:phospholipid biosynthetic process"/>
    <property type="evidence" value="ECO:0007669"/>
    <property type="project" value="InterPro"/>
</dbReference>
<dbReference type="Pfam" id="PF01066">
    <property type="entry name" value="CDP-OH_P_transf"/>
    <property type="match status" value="1"/>
</dbReference>